<evidence type="ECO:0000313" key="1">
    <source>
        <dbReference type="EMBL" id="KAG6757484.1"/>
    </source>
</evidence>
<name>A0A8X7YUJ5_POPTO</name>
<keyword evidence="2" id="KW-1185">Reference proteome</keyword>
<protein>
    <submittedName>
        <fullName evidence="1">Uncharacterized protein</fullName>
    </submittedName>
</protein>
<proteinExistence type="predicted"/>
<organism evidence="1 2">
    <name type="scientific">Populus tomentosa</name>
    <name type="common">Chinese white poplar</name>
    <dbReference type="NCBI Taxonomy" id="118781"/>
    <lineage>
        <taxon>Eukaryota</taxon>
        <taxon>Viridiplantae</taxon>
        <taxon>Streptophyta</taxon>
        <taxon>Embryophyta</taxon>
        <taxon>Tracheophyta</taxon>
        <taxon>Spermatophyta</taxon>
        <taxon>Magnoliopsida</taxon>
        <taxon>eudicotyledons</taxon>
        <taxon>Gunneridae</taxon>
        <taxon>Pentapetalae</taxon>
        <taxon>rosids</taxon>
        <taxon>fabids</taxon>
        <taxon>Malpighiales</taxon>
        <taxon>Salicaceae</taxon>
        <taxon>Saliceae</taxon>
        <taxon>Populus</taxon>
    </lineage>
</organism>
<dbReference type="PANTHER" id="PTHR47242">
    <property type="entry name" value="TRAF-LIKE FAMILY PROTEIN"/>
    <property type="match status" value="1"/>
</dbReference>
<accession>A0A8X7YUJ5</accession>
<dbReference type="PANTHER" id="PTHR47242:SF1">
    <property type="entry name" value="TRAF-LIKE FAMILY PROTEIN"/>
    <property type="match status" value="1"/>
</dbReference>
<reference evidence="1" key="1">
    <citation type="journal article" date="2020" name="bioRxiv">
        <title>Hybrid origin of Populus tomentosa Carr. identified through genome sequencing and phylogenomic analysis.</title>
        <authorList>
            <person name="An X."/>
            <person name="Gao K."/>
            <person name="Chen Z."/>
            <person name="Li J."/>
            <person name="Yang X."/>
            <person name="Yang X."/>
            <person name="Zhou J."/>
            <person name="Guo T."/>
            <person name="Zhao T."/>
            <person name="Huang S."/>
            <person name="Miao D."/>
            <person name="Khan W.U."/>
            <person name="Rao P."/>
            <person name="Ye M."/>
            <person name="Lei B."/>
            <person name="Liao W."/>
            <person name="Wang J."/>
            <person name="Ji L."/>
            <person name="Li Y."/>
            <person name="Guo B."/>
            <person name="Mustafa N.S."/>
            <person name="Li S."/>
            <person name="Yun Q."/>
            <person name="Keller S.R."/>
            <person name="Mao J."/>
            <person name="Zhang R."/>
            <person name="Strauss S.H."/>
        </authorList>
    </citation>
    <scope>NUCLEOTIDE SEQUENCE</scope>
    <source>
        <strain evidence="1">GM15</strain>
        <tissue evidence="1">Leaf</tissue>
    </source>
</reference>
<gene>
    <name evidence="1" type="ORF">POTOM_037796</name>
</gene>
<comment type="caution">
    <text evidence="1">The sequence shown here is derived from an EMBL/GenBank/DDBJ whole genome shotgun (WGS) entry which is preliminary data.</text>
</comment>
<evidence type="ECO:0000313" key="2">
    <source>
        <dbReference type="Proteomes" id="UP000886885"/>
    </source>
</evidence>
<dbReference type="AlphaFoldDB" id="A0A8X7YUJ5"/>
<dbReference type="EMBL" id="JAAWWB010000020">
    <property type="protein sequence ID" value="KAG6757484.1"/>
    <property type="molecule type" value="Genomic_DNA"/>
</dbReference>
<sequence length="190" mass="21328">MLEFHDNSYLKRLEIILYNSDSVQNSSFGMICKYMNAIHVQSNIIVENLISHFFEENNSHSSLDTLKKYGYASVQRKSISETDLSTFLEVLDPGNSSGDWSSLIVYQLAVINGKMIEKSVVKQSAERCSRAPKNHGLSEFKTLTRTMLHRHFGMDGGYDGPSQSNNDHRCCTLPGVLVTLVVYVEALAVN</sequence>
<dbReference type="Proteomes" id="UP000886885">
    <property type="component" value="Chromosome 10D"/>
</dbReference>